<evidence type="ECO:0000313" key="4">
    <source>
        <dbReference type="Proteomes" id="UP001197236"/>
    </source>
</evidence>
<dbReference type="EMBL" id="JAHVXZ010000005">
    <property type="protein sequence ID" value="MBW1257808.1"/>
    <property type="molecule type" value="Genomic_DNA"/>
</dbReference>
<feature type="region of interest" description="Disordered" evidence="1">
    <location>
        <begin position="75"/>
        <end position="95"/>
    </location>
</feature>
<sequence length="95" mass="10315">MKNSPVKMALKTTVFSIATFVTFQNAALAAPDAHHLFSINDQQPVSSLFQKNKPDNTGKIELAAHQKLSSGLRINTACDDTGEPCPHDDTQDDMS</sequence>
<gene>
    <name evidence="3" type="ORF">KYI95_11510</name>
</gene>
<feature type="chain" id="PRO_5047448711" evidence="2">
    <location>
        <begin position="30"/>
        <end position="95"/>
    </location>
</feature>
<feature type="signal peptide" evidence="2">
    <location>
        <begin position="1"/>
        <end position="29"/>
    </location>
</feature>
<reference evidence="3 4" key="1">
    <citation type="submission" date="2021-07" db="EMBL/GenBank/DDBJ databases">
        <title>A novel phosphonate cluster across the Pantoea species complex is important for pathogenicity in onion.</title>
        <authorList>
            <person name="Zhao M."/>
            <person name="Stice S."/>
            <person name="Shin G.Y."/>
            <person name="Coutinho T."/>
            <person name="Gitaitis R."/>
            <person name="Kvitko B."/>
            <person name="Dutta B."/>
        </authorList>
    </citation>
    <scope>NUCLEOTIDE SEQUENCE [LARGE SCALE GENOMIC DNA]</scope>
    <source>
        <strain evidence="3 4">BD 382</strain>
    </source>
</reference>
<evidence type="ECO:0000256" key="1">
    <source>
        <dbReference type="SAM" id="MobiDB-lite"/>
    </source>
</evidence>
<dbReference type="RefSeq" id="WP_172896956.1">
    <property type="nucleotide sequence ID" value="NZ_CP126315.1"/>
</dbReference>
<comment type="caution">
    <text evidence="3">The sequence shown here is derived from an EMBL/GenBank/DDBJ whole genome shotgun (WGS) entry which is preliminary data.</text>
</comment>
<evidence type="ECO:0000256" key="2">
    <source>
        <dbReference type="SAM" id="SignalP"/>
    </source>
</evidence>
<proteinExistence type="predicted"/>
<dbReference type="Proteomes" id="UP001197236">
    <property type="component" value="Unassembled WGS sequence"/>
</dbReference>
<organism evidence="3 4">
    <name type="scientific">Pantoea allii</name>
    <dbReference type="NCBI Taxonomy" id="574096"/>
    <lineage>
        <taxon>Bacteria</taxon>
        <taxon>Pseudomonadati</taxon>
        <taxon>Pseudomonadota</taxon>
        <taxon>Gammaproteobacteria</taxon>
        <taxon>Enterobacterales</taxon>
        <taxon>Erwiniaceae</taxon>
        <taxon>Pantoea</taxon>
    </lineage>
</organism>
<keyword evidence="4" id="KW-1185">Reference proteome</keyword>
<evidence type="ECO:0000313" key="3">
    <source>
        <dbReference type="EMBL" id="MBW1257808.1"/>
    </source>
</evidence>
<accession>A0ABS6VG79</accession>
<name>A0ABS6VG79_9GAMM</name>
<protein>
    <submittedName>
        <fullName evidence="3">Uncharacterized protein</fullName>
    </submittedName>
</protein>
<keyword evidence="2" id="KW-0732">Signal</keyword>